<evidence type="ECO:0000256" key="2">
    <source>
        <dbReference type="ARBA" id="ARBA00023125"/>
    </source>
</evidence>
<dbReference type="PANTHER" id="PTHR43280:SF28">
    <property type="entry name" value="HTH-TYPE TRANSCRIPTIONAL ACTIVATOR RHAS"/>
    <property type="match status" value="1"/>
</dbReference>
<dbReference type="PATRIC" id="fig|246787.4.peg.1122"/>
<dbReference type="GO" id="GO:0043565">
    <property type="term" value="F:sequence-specific DNA binding"/>
    <property type="evidence" value="ECO:0007669"/>
    <property type="project" value="InterPro"/>
</dbReference>
<dbReference type="Pfam" id="PF02311">
    <property type="entry name" value="AraC_binding"/>
    <property type="match status" value="1"/>
</dbReference>
<dbReference type="EMBL" id="CP012801">
    <property type="protein sequence ID" value="ALJ58351.1"/>
    <property type="molecule type" value="Genomic_DNA"/>
</dbReference>
<keyword evidence="3" id="KW-0804">Transcription</keyword>
<dbReference type="GO" id="GO:0003700">
    <property type="term" value="F:DNA-binding transcription factor activity"/>
    <property type="evidence" value="ECO:0007669"/>
    <property type="project" value="InterPro"/>
</dbReference>
<organism evidence="5 6">
    <name type="scientific">Bacteroides cellulosilyticus</name>
    <dbReference type="NCBI Taxonomy" id="246787"/>
    <lineage>
        <taxon>Bacteria</taxon>
        <taxon>Pseudomonadati</taxon>
        <taxon>Bacteroidota</taxon>
        <taxon>Bacteroidia</taxon>
        <taxon>Bacteroidales</taxon>
        <taxon>Bacteroidaceae</taxon>
        <taxon>Bacteroides</taxon>
    </lineage>
</organism>
<dbReference type="InterPro" id="IPR003313">
    <property type="entry name" value="AraC-bd"/>
</dbReference>
<protein>
    <submittedName>
        <fullName evidence="5">HTH-type transcriptional activator Btr</fullName>
    </submittedName>
</protein>
<proteinExistence type="predicted"/>
<dbReference type="InterPro" id="IPR037923">
    <property type="entry name" value="HTH-like"/>
</dbReference>
<dbReference type="SUPFAM" id="SSF51215">
    <property type="entry name" value="Regulatory protein AraC"/>
    <property type="match status" value="1"/>
</dbReference>
<name>A0A0P0G831_9BACE</name>
<keyword evidence="2" id="KW-0238">DNA-binding</keyword>
<evidence type="ECO:0000259" key="4">
    <source>
        <dbReference type="PROSITE" id="PS01124"/>
    </source>
</evidence>
<gene>
    <name evidence="5" type="primary">btr_1</name>
    <name evidence="5" type="ORF">BcellWH2_01089</name>
</gene>
<dbReference type="SUPFAM" id="SSF46689">
    <property type="entry name" value="Homeodomain-like"/>
    <property type="match status" value="1"/>
</dbReference>
<dbReference type="InterPro" id="IPR009057">
    <property type="entry name" value="Homeodomain-like_sf"/>
</dbReference>
<sequence length="280" mass="31833">MADIPLHKAVQQSDFGIFAKEVSPFSPNRLINYTHRDSYYIFGIVESGTCRIGIDFKDCDLSAGSVICTQPHQVHRIVDKGDAKSFLLFIDGVFIDAPTKQTLAEYALSPIPFKISDTQRTELIQLFAMILRRIGERENDKSKTVLQNLACTVVGIITDVARKIIGQESKNRRHIEITLAFKELLSENEQINRNVSHYAESLHISPVYLNEVVKNVTGVSVSRYIQNELILHAKRMLVYTSLTVREISTHLGIDDYAYFTRLFTKAVGMSPTLYRKKYLE</sequence>
<dbReference type="Gene3D" id="1.10.10.60">
    <property type="entry name" value="Homeodomain-like"/>
    <property type="match status" value="2"/>
</dbReference>
<dbReference type="Gene3D" id="2.60.120.10">
    <property type="entry name" value="Jelly Rolls"/>
    <property type="match status" value="1"/>
</dbReference>
<evidence type="ECO:0000256" key="3">
    <source>
        <dbReference type="ARBA" id="ARBA00023163"/>
    </source>
</evidence>
<reference evidence="5 6" key="1">
    <citation type="journal article" date="2015" name="Science">
        <title>Genetic determinants of in vivo fitness and diet responsiveness in multiple human gut Bacteroides.</title>
        <authorList>
            <person name="Wu M."/>
            <person name="McNulty N.P."/>
            <person name="Rodionov D.A."/>
            <person name="Khoroshkin M.S."/>
            <person name="Griffin N.W."/>
            <person name="Cheng J."/>
            <person name="Latreille P."/>
            <person name="Kerstetter R.A."/>
            <person name="Terrapon N."/>
            <person name="Henrissat B."/>
            <person name="Osterman A.L."/>
            <person name="Gordon J.I."/>
        </authorList>
    </citation>
    <scope>NUCLEOTIDE SEQUENCE [LARGE SCALE GENOMIC DNA]</scope>
    <source>
        <strain evidence="5 6">WH2</strain>
    </source>
</reference>
<dbReference type="InterPro" id="IPR014710">
    <property type="entry name" value="RmlC-like_jellyroll"/>
</dbReference>
<feature type="domain" description="HTH araC/xylS-type" evidence="4">
    <location>
        <begin position="179"/>
        <end position="277"/>
    </location>
</feature>
<evidence type="ECO:0000313" key="5">
    <source>
        <dbReference type="EMBL" id="ALJ58351.1"/>
    </source>
</evidence>
<evidence type="ECO:0000313" key="6">
    <source>
        <dbReference type="Proteomes" id="UP000061809"/>
    </source>
</evidence>
<dbReference type="AlphaFoldDB" id="A0A0P0G831"/>
<accession>A0A0P0G831</accession>
<dbReference type="PROSITE" id="PS01124">
    <property type="entry name" value="HTH_ARAC_FAMILY_2"/>
    <property type="match status" value="1"/>
</dbReference>
<evidence type="ECO:0000256" key="1">
    <source>
        <dbReference type="ARBA" id="ARBA00023015"/>
    </source>
</evidence>
<dbReference type="SMART" id="SM00342">
    <property type="entry name" value="HTH_ARAC"/>
    <property type="match status" value="1"/>
</dbReference>
<dbReference type="RefSeq" id="WP_029428438.1">
    <property type="nucleotide sequence ID" value="NZ_CP012801.1"/>
</dbReference>
<dbReference type="PANTHER" id="PTHR43280">
    <property type="entry name" value="ARAC-FAMILY TRANSCRIPTIONAL REGULATOR"/>
    <property type="match status" value="1"/>
</dbReference>
<dbReference type="Pfam" id="PF12833">
    <property type="entry name" value="HTH_18"/>
    <property type="match status" value="1"/>
</dbReference>
<dbReference type="Proteomes" id="UP000061809">
    <property type="component" value="Chromosome"/>
</dbReference>
<dbReference type="InterPro" id="IPR018060">
    <property type="entry name" value="HTH_AraC"/>
</dbReference>
<dbReference type="KEGG" id="bcel:BcellWH2_01089"/>
<keyword evidence="1" id="KW-0805">Transcription regulation</keyword>